<name>A0ABW8H7U1_9ACTN</name>
<evidence type="ECO:0008006" key="5">
    <source>
        <dbReference type="Google" id="ProtNLM"/>
    </source>
</evidence>
<keyword evidence="4" id="KW-1185">Reference proteome</keyword>
<protein>
    <recommendedName>
        <fullName evidence="5">Lipoprotein</fullName>
    </recommendedName>
</protein>
<organism evidence="3 4">
    <name type="scientific">Streptomyces ardesiacus</name>
    <dbReference type="NCBI Taxonomy" id="285564"/>
    <lineage>
        <taxon>Bacteria</taxon>
        <taxon>Bacillati</taxon>
        <taxon>Actinomycetota</taxon>
        <taxon>Actinomycetes</taxon>
        <taxon>Kitasatosporales</taxon>
        <taxon>Streptomycetaceae</taxon>
        <taxon>Streptomyces</taxon>
    </lineage>
</organism>
<evidence type="ECO:0000313" key="3">
    <source>
        <dbReference type="EMBL" id="MFJ6036753.1"/>
    </source>
</evidence>
<dbReference type="RefSeq" id="WP_350890651.1">
    <property type="nucleotide sequence ID" value="NZ_JBEOTR010000010.1"/>
</dbReference>
<sequence length="257" mass="26177">MQQAPAALAVALALTATACGAAGERAADRPAGTPSGTVRSPAALPSAALPPALTPGQARAALITAADLGEAWEPTRGAATWRDEVLKTASEGTAQDGCRRLLDALYTEDLFGGSAAASPRATAALDDTDTGAQLHYRITSYRAADLDRTLAWLATLPDTCGHVGTRAAGAAREVRVTALTPPETGDARVGLRVTVRDTAATEDGTLTVDVIAVRIGDDALSLTHGTLGTPSGTATRTATETGTARLTEARRQGRAQV</sequence>
<feature type="signal peptide" evidence="2">
    <location>
        <begin position="1"/>
        <end position="21"/>
    </location>
</feature>
<dbReference type="Proteomes" id="UP001617907">
    <property type="component" value="Unassembled WGS sequence"/>
</dbReference>
<evidence type="ECO:0000313" key="4">
    <source>
        <dbReference type="Proteomes" id="UP001617907"/>
    </source>
</evidence>
<comment type="caution">
    <text evidence="3">The sequence shown here is derived from an EMBL/GenBank/DDBJ whole genome shotgun (WGS) entry which is preliminary data.</text>
</comment>
<feature type="compositionally biased region" description="Low complexity" evidence="1">
    <location>
        <begin position="40"/>
        <end position="51"/>
    </location>
</feature>
<evidence type="ECO:0000256" key="2">
    <source>
        <dbReference type="SAM" id="SignalP"/>
    </source>
</evidence>
<keyword evidence="2" id="KW-0732">Signal</keyword>
<feature type="region of interest" description="Disordered" evidence="1">
    <location>
        <begin position="25"/>
        <end position="51"/>
    </location>
</feature>
<proteinExistence type="predicted"/>
<accession>A0ABW8H7U1</accession>
<gene>
    <name evidence="3" type="ORF">ACIQFM_10870</name>
</gene>
<feature type="chain" id="PRO_5046874672" description="Lipoprotein" evidence="2">
    <location>
        <begin position="22"/>
        <end position="257"/>
    </location>
</feature>
<dbReference type="EMBL" id="JBIVPC010000005">
    <property type="protein sequence ID" value="MFJ6036753.1"/>
    <property type="molecule type" value="Genomic_DNA"/>
</dbReference>
<evidence type="ECO:0000256" key="1">
    <source>
        <dbReference type="SAM" id="MobiDB-lite"/>
    </source>
</evidence>
<reference evidence="3 4" key="1">
    <citation type="submission" date="2024-10" db="EMBL/GenBank/DDBJ databases">
        <title>The Natural Products Discovery Center: Release of the First 8490 Sequenced Strains for Exploring Actinobacteria Biosynthetic Diversity.</title>
        <authorList>
            <person name="Kalkreuter E."/>
            <person name="Kautsar S.A."/>
            <person name="Yang D."/>
            <person name="Bader C.D."/>
            <person name="Teijaro C.N."/>
            <person name="Fluegel L."/>
            <person name="Davis C.M."/>
            <person name="Simpson J.R."/>
            <person name="Lauterbach L."/>
            <person name="Steele A.D."/>
            <person name="Gui C."/>
            <person name="Meng S."/>
            <person name="Li G."/>
            <person name="Viehrig K."/>
            <person name="Ye F."/>
            <person name="Su P."/>
            <person name="Kiefer A.F."/>
            <person name="Nichols A."/>
            <person name="Cepeda A.J."/>
            <person name="Yan W."/>
            <person name="Fan B."/>
            <person name="Jiang Y."/>
            <person name="Adhikari A."/>
            <person name="Zheng C.-J."/>
            <person name="Schuster L."/>
            <person name="Cowan T.M."/>
            <person name="Smanski M.J."/>
            <person name="Chevrette M.G."/>
            <person name="De Carvalho L.P.S."/>
            <person name="Shen B."/>
        </authorList>
    </citation>
    <scope>NUCLEOTIDE SEQUENCE [LARGE SCALE GENOMIC DNA]</scope>
    <source>
        <strain evidence="3 4">NPDC093086</strain>
    </source>
</reference>